<dbReference type="InterPro" id="IPR036111">
    <property type="entry name" value="Mal/L-sulfo/L-lacto_DH-like_sf"/>
</dbReference>
<keyword evidence="2" id="KW-0560">Oxidoreductase</keyword>
<dbReference type="GO" id="GO:0016491">
    <property type="term" value="F:oxidoreductase activity"/>
    <property type="evidence" value="ECO:0007669"/>
    <property type="project" value="UniProtKB-KW"/>
</dbReference>
<evidence type="ECO:0000256" key="2">
    <source>
        <dbReference type="ARBA" id="ARBA00023002"/>
    </source>
</evidence>
<organism evidence="3 4">
    <name type="scientific">Microvirga brassicacearum</name>
    <dbReference type="NCBI Taxonomy" id="2580413"/>
    <lineage>
        <taxon>Bacteria</taxon>
        <taxon>Pseudomonadati</taxon>
        <taxon>Pseudomonadota</taxon>
        <taxon>Alphaproteobacteria</taxon>
        <taxon>Hyphomicrobiales</taxon>
        <taxon>Methylobacteriaceae</taxon>
        <taxon>Microvirga</taxon>
    </lineage>
</organism>
<evidence type="ECO:0000313" key="4">
    <source>
        <dbReference type="Proteomes" id="UP000325684"/>
    </source>
</evidence>
<dbReference type="RefSeq" id="WP_150941936.1">
    <property type="nucleotide sequence ID" value="NZ_VCMV01000003.1"/>
</dbReference>
<dbReference type="PANTHER" id="PTHR11091:SF0">
    <property type="entry name" value="MALATE DEHYDROGENASE"/>
    <property type="match status" value="1"/>
</dbReference>
<evidence type="ECO:0000256" key="1">
    <source>
        <dbReference type="ARBA" id="ARBA00006056"/>
    </source>
</evidence>
<dbReference type="AlphaFoldDB" id="A0A5N3PGP0"/>
<dbReference type="OrthoDB" id="9811519at2"/>
<protein>
    <submittedName>
        <fullName evidence="3">Ldh family oxidoreductase</fullName>
    </submittedName>
</protein>
<dbReference type="PANTHER" id="PTHR11091">
    <property type="entry name" value="OXIDOREDUCTASE-RELATED"/>
    <property type="match status" value="1"/>
</dbReference>
<proteinExistence type="inferred from homology"/>
<dbReference type="InterPro" id="IPR043143">
    <property type="entry name" value="Mal/L-sulf/L-lact_DH-like_NADP"/>
</dbReference>
<dbReference type="Gene3D" id="3.30.1370.60">
    <property type="entry name" value="Hypothetical oxidoreductase yiak, domain 2"/>
    <property type="match status" value="1"/>
</dbReference>
<reference evidence="3 4" key="1">
    <citation type="journal article" date="2019" name="Microorganisms">
        <title>Genome Insights into the Novel Species Microvirga brassicacearum, a Rapeseed Endophyte with Biotechnological Potential.</title>
        <authorList>
            <person name="Jimenez-Gomez A."/>
            <person name="Saati-Santamaria Z."/>
            <person name="Igual J.M."/>
            <person name="Rivas R."/>
            <person name="Mateos P.F."/>
            <person name="Garcia-Fraile P."/>
        </authorList>
    </citation>
    <scope>NUCLEOTIDE SEQUENCE [LARGE SCALE GENOMIC DNA]</scope>
    <source>
        <strain evidence="3 4">CDVBN77</strain>
    </source>
</reference>
<comment type="caution">
    <text evidence="3">The sequence shown here is derived from an EMBL/GenBank/DDBJ whole genome shotgun (WGS) entry which is preliminary data.</text>
</comment>
<keyword evidence="4" id="KW-1185">Reference proteome</keyword>
<name>A0A5N3PGP0_9HYPH</name>
<dbReference type="Gene3D" id="1.10.1530.10">
    <property type="match status" value="1"/>
</dbReference>
<dbReference type="EMBL" id="VCMV01000003">
    <property type="protein sequence ID" value="KAB0268879.1"/>
    <property type="molecule type" value="Genomic_DNA"/>
</dbReference>
<accession>A0A5N3PGP0</accession>
<gene>
    <name evidence="3" type="ORF">FEZ63_01820</name>
</gene>
<comment type="similarity">
    <text evidence="1">Belongs to the LDH2/MDH2 oxidoreductase family.</text>
</comment>
<evidence type="ECO:0000313" key="3">
    <source>
        <dbReference type="EMBL" id="KAB0268879.1"/>
    </source>
</evidence>
<dbReference type="InterPro" id="IPR043144">
    <property type="entry name" value="Mal/L-sulf/L-lact_DH-like_ah"/>
</dbReference>
<dbReference type="InterPro" id="IPR003767">
    <property type="entry name" value="Malate/L-lactate_DH-like"/>
</dbReference>
<dbReference type="SUPFAM" id="SSF89733">
    <property type="entry name" value="L-sulfolactate dehydrogenase-like"/>
    <property type="match status" value="1"/>
</dbReference>
<sequence>MARTALGEVGAKPDGVPVKALENFVAELFATQGLATHDAFIVARCLVEADARGVVSHGVGRVPIYLERLRLGVVKPRPMFVLDELAPAAARLDGDNGLGFLVAHRAMAEAIERARNFGIGLVLAYHSNHFGMAASYLRQAIEAGMAAFVFTNASPAMPVWGGRTPFLGTSPFAFGTPGGTRSGPLVLDMATSVVARGKIRRAVAQNQPIPEGWALDSEGRPTTNAREAYEGLILPLGGPKGSGLSLMMEVLAGVMSGSAFGGEVGNQYLDKSSPQNVGHCFIALRPELAVSADEYRDRLDALVERAKATPRMDAAQPILMPGEPEALIEAARRRDGIPLSTEDRAALIAEAEILDLALPAFLSET</sequence>
<dbReference type="Proteomes" id="UP000325684">
    <property type="component" value="Unassembled WGS sequence"/>
</dbReference>
<dbReference type="Pfam" id="PF02615">
    <property type="entry name" value="Ldh_2"/>
    <property type="match status" value="1"/>
</dbReference>